<organism evidence="3 4">
    <name type="scientific">Dendrobium chrysotoxum</name>
    <name type="common">Orchid</name>
    <dbReference type="NCBI Taxonomy" id="161865"/>
    <lineage>
        <taxon>Eukaryota</taxon>
        <taxon>Viridiplantae</taxon>
        <taxon>Streptophyta</taxon>
        <taxon>Embryophyta</taxon>
        <taxon>Tracheophyta</taxon>
        <taxon>Spermatophyta</taxon>
        <taxon>Magnoliopsida</taxon>
        <taxon>Liliopsida</taxon>
        <taxon>Asparagales</taxon>
        <taxon>Orchidaceae</taxon>
        <taxon>Epidendroideae</taxon>
        <taxon>Malaxideae</taxon>
        <taxon>Dendrobiinae</taxon>
        <taxon>Dendrobium</taxon>
    </lineage>
</organism>
<dbReference type="AlphaFoldDB" id="A0AAV7G829"/>
<dbReference type="InterPro" id="IPR029069">
    <property type="entry name" value="HotDog_dom_sf"/>
</dbReference>
<dbReference type="GO" id="GO:0005739">
    <property type="term" value="C:mitochondrion"/>
    <property type="evidence" value="ECO:0007669"/>
    <property type="project" value="TreeGrafter"/>
</dbReference>
<evidence type="ECO:0000313" key="3">
    <source>
        <dbReference type="EMBL" id="KAH0451849.1"/>
    </source>
</evidence>
<dbReference type="Pfam" id="PF01575">
    <property type="entry name" value="MaoC_dehydratas"/>
    <property type="match status" value="1"/>
</dbReference>
<protein>
    <recommendedName>
        <fullName evidence="2">MaoC-like domain-containing protein</fullName>
    </recommendedName>
</protein>
<dbReference type="Proteomes" id="UP000775213">
    <property type="component" value="Unassembled WGS sequence"/>
</dbReference>
<evidence type="ECO:0000313" key="4">
    <source>
        <dbReference type="Proteomes" id="UP000775213"/>
    </source>
</evidence>
<dbReference type="GO" id="GO:0006633">
    <property type="term" value="P:fatty acid biosynthetic process"/>
    <property type="evidence" value="ECO:0007669"/>
    <property type="project" value="TreeGrafter"/>
</dbReference>
<sequence length="258" mass="28350">MTTLNQRAKSINLVLRTPALSSMRRQMGSFLLPRMHANTLIRLFPRRCTAAAYCFSSSLEAARSPLKVGDVLRETRRFSAGDVAVYAEVSGDRNPVHLNPDFALRIGGFEGGSVVHGMLVASLFPSVISSNFPGAIYASQTLQFKLPVYIEDEVVAEVQATNIREHKKKYMVKFRTKCFGSQETLLMDGEAMAILPTLIRCLLVPSSCKTFSAPEILGESSHNLPPSFPAQTLAVKARQRRESGEPSAEDFQGIDLAI</sequence>
<feature type="region of interest" description="Disordered" evidence="1">
    <location>
        <begin position="239"/>
        <end position="258"/>
    </location>
</feature>
<dbReference type="GO" id="GO:0019171">
    <property type="term" value="F:(3R)-hydroxyacyl-[acyl-carrier-protein] dehydratase activity"/>
    <property type="evidence" value="ECO:0007669"/>
    <property type="project" value="TreeGrafter"/>
</dbReference>
<proteinExistence type="predicted"/>
<name>A0AAV7G829_DENCH</name>
<evidence type="ECO:0000259" key="2">
    <source>
        <dbReference type="Pfam" id="PF01575"/>
    </source>
</evidence>
<reference evidence="3 4" key="1">
    <citation type="journal article" date="2021" name="Hortic Res">
        <title>Chromosome-scale assembly of the Dendrobium chrysotoxum genome enhances the understanding of orchid evolution.</title>
        <authorList>
            <person name="Zhang Y."/>
            <person name="Zhang G.Q."/>
            <person name="Zhang D."/>
            <person name="Liu X.D."/>
            <person name="Xu X.Y."/>
            <person name="Sun W.H."/>
            <person name="Yu X."/>
            <person name="Zhu X."/>
            <person name="Wang Z.W."/>
            <person name="Zhao X."/>
            <person name="Zhong W.Y."/>
            <person name="Chen H."/>
            <person name="Yin W.L."/>
            <person name="Huang T."/>
            <person name="Niu S.C."/>
            <person name="Liu Z.J."/>
        </authorList>
    </citation>
    <scope>NUCLEOTIDE SEQUENCE [LARGE SCALE GENOMIC DNA]</scope>
    <source>
        <strain evidence="3">Lindl</strain>
    </source>
</reference>
<dbReference type="PANTHER" id="PTHR43437">
    <property type="entry name" value="HYDROXYACYL-THIOESTER DEHYDRATASE TYPE 2, MITOCHONDRIAL-RELATED"/>
    <property type="match status" value="1"/>
</dbReference>
<evidence type="ECO:0000256" key="1">
    <source>
        <dbReference type="SAM" id="MobiDB-lite"/>
    </source>
</evidence>
<dbReference type="EMBL" id="JAGFBR010000017">
    <property type="protein sequence ID" value="KAH0451849.1"/>
    <property type="molecule type" value="Genomic_DNA"/>
</dbReference>
<comment type="caution">
    <text evidence="3">The sequence shown here is derived from an EMBL/GenBank/DDBJ whole genome shotgun (WGS) entry which is preliminary data.</text>
</comment>
<feature type="domain" description="MaoC-like" evidence="2">
    <location>
        <begin position="74"/>
        <end position="172"/>
    </location>
</feature>
<dbReference type="InterPro" id="IPR050965">
    <property type="entry name" value="UPF0336/Enoyl-CoA_hydratase"/>
</dbReference>
<dbReference type="SUPFAM" id="SSF54637">
    <property type="entry name" value="Thioesterase/thiol ester dehydrase-isomerase"/>
    <property type="match status" value="1"/>
</dbReference>
<dbReference type="PANTHER" id="PTHR43437:SF3">
    <property type="entry name" value="HYDROXYACYL-THIOESTER DEHYDRATASE TYPE 2, MITOCHONDRIAL"/>
    <property type="match status" value="1"/>
</dbReference>
<accession>A0AAV7G829</accession>
<dbReference type="InterPro" id="IPR002539">
    <property type="entry name" value="MaoC-like_dom"/>
</dbReference>
<keyword evidence="4" id="KW-1185">Reference proteome</keyword>
<dbReference type="Gene3D" id="3.10.129.10">
    <property type="entry name" value="Hotdog Thioesterase"/>
    <property type="match status" value="1"/>
</dbReference>
<dbReference type="CDD" id="cd03449">
    <property type="entry name" value="R_hydratase"/>
    <property type="match status" value="1"/>
</dbReference>
<gene>
    <name evidence="3" type="ORF">IEQ34_019148</name>
</gene>